<dbReference type="PROSITE" id="PS00518">
    <property type="entry name" value="ZF_RING_1"/>
    <property type="match status" value="1"/>
</dbReference>
<keyword evidence="4" id="KW-0808">Transferase</keyword>
<comment type="subcellular location">
    <subcellularLocation>
        <location evidence="2 14">Nucleus</location>
    </subcellularLocation>
</comment>
<evidence type="ECO:0000256" key="5">
    <source>
        <dbReference type="ARBA" id="ARBA00022723"/>
    </source>
</evidence>
<feature type="region of interest" description="Disordered" evidence="16">
    <location>
        <begin position="403"/>
        <end position="488"/>
    </location>
</feature>
<evidence type="ECO:0000256" key="11">
    <source>
        <dbReference type="ARBA" id="ARBA00023125"/>
    </source>
</evidence>
<feature type="compositionally biased region" description="Basic and acidic residues" evidence="16">
    <location>
        <begin position="418"/>
        <end position="427"/>
    </location>
</feature>
<dbReference type="SUPFAM" id="SSF57850">
    <property type="entry name" value="RING/U-box"/>
    <property type="match status" value="1"/>
</dbReference>
<dbReference type="SUPFAM" id="SSF49417">
    <property type="entry name" value="p53-like transcription factors"/>
    <property type="match status" value="1"/>
</dbReference>
<dbReference type="GO" id="GO:0008270">
    <property type="term" value="F:zinc ion binding"/>
    <property type="evidence" value="ECO:0007669"/>
    <property type="project" value="UniProtKB-KW"/>
</dbReference>
<feature type="domain" description="RING-type" evidence="17">
    <location>
        <begin position="862"/>
        <end position="914"/>
    </location>
</feature>
<dbReference type="GO" id="GO:0001708">
    <property type="term" value="P:cell fate specification"/>
    <property type="evidence" value="ECO:0007669"/>
    <property type="project" value="TreeGrafter"/>
</dbReference>
<evidence type="ECO:0000259" key="18">
    <source>
        <dbReference type="PROSITE" id="PS50103"/>
    </source>
</evidence>
<dbReference type="PROSITE" id="PS50103">
    <property type="entry name" value="ZF_C3H1"/>
    <property type="match status" value="3"/>
</dbReference>
<comment type="catalytic activity">
    <reaction evidence="1">
        <text>S-ubiquitinyl-[E2 ubiquitin-conjugating enzyme]-L-cysteine + [acceptor protein]-L-lysine = [E2 ubiquitin-conjugating enzyme]-L-cysteine + N(6)-ubiquitinyl-[acceptor protein]-L-lysine.</text>
        <dbReference type="EC" id="2.3.2.27"/>
    </reaction>
</comment>
<dbReference type="CDD" id="cd20188">
    <property type="entry name" value="T-box_TBX2_3-like"/>
    <property type="match status" value="1"/>
</dbReference>
<dbReference type="SMART" id="SM00356">
    <property type="entry name" value="ZnF_C3H1"/>
    <property type="match status" value="3"/>
</dbReference>
<feature type="region of interest" description="Disordered" evidence="16">
    <location>
        <begin position="289"/>
        <end position="335"/>
    </location>
</feature>
<dbReference type="GO" id="GO:0061630">
    <property type="term" value="F:ubiquitin protein ligase activity"/>
    <property type="evidence" value="ECO:0007669"/>
    <property type="project" value="UniProtKB-EC"/>
</dbReference>
<dbReference type="InterPro" id="IPR018957">
    <property type="entry name" value="Znf_C3HC4_RING-type"/>
</dbReference>
<comment type="caution">
    <text evidence="20">The sequence shown here is derived from an EMBL/GenBank/DDBJ whole genome shotgun (WGS) entry which is preliminary data.</text>
</comment>
<evidence type="ECO:0000259" key="19">
    <source>
        <dbReference type="PROSITE" id="PS50252"/>
    </source>
</evidence>
<sequence>MSAVTMPKSDFTVSSLLNSSTSNTNTSSTNHNTNIAANVTANYLNFLNKFRPMGFSTPLSTSRSLLPPHPPPVPASETMHRTQDDGVHDDPKVELEGKDLWDQFHQHGTEMVITKSGRRMFPPYKVKTSGLDKRAKYILLMDIVAADDCRYKFHNSRWMIAGKADPEMPKRMYIHPDSPATGEQWMSKIVSFHKLKLTNNISDKHGFTILNSMHKYQPRFHIARTDSIVDLGWCPFRTFIFKETEFIAVTAYQNEKITQLKIDHNPFAKGFRDNGQGKREKKRIMLNDHHHHHPHHPMHHAHHDDSDDSDVCVDESSTTTSMTANTNTNNISTKSDETPLHSLLFAAAAAQAQAHHPLRHHPYAHAHQSYFQYRNYLYEQQQQHQQQQQQAAATAFRLANHKRDREQVDDDDEDQDEDNHTDADSNKRVKRERSNSAGATSTSSSSDEVTATSTNKTSKSSASAIAPPAPPPSLISTTPSTNNDEILKPDPLAMFNSSINPQQLYWFLQGNHNTLPTLPTNLTANDWYETLLSQRRSVLPLPQMMQQHPFSKLFARTLPPLLPIPRINSSPSSTINYLDRTCLTKIKEYSIDECLNQRSLLVKPKLLCELKEVENVDWPSIIHSKRRFINCENSVVFTYEKLNLTSLLIKIVLMASNTVAYPTEQPRELCRYFLSNVCRYGDKCMYSHDRSIGQVNNVCRYYLQGKCSYGDRCRYDHVRPKPQTSNIFQPVSYNTNLPLTQNFVYTKSHPVDVPMSYASVCRGNDDMNYPSSHNNPEFSPSQPTCFLQALCPYAEKEGVCEALETGRYCPYVHGDLCDLCEMPALHPTNEKQREQHRFECLRKHEAECEEAFATQRSQDKKCGVCLETVWDRDGDKRFGILENCDHIFCLECIRKWRASSNYEHKVVKACPECRVKSDFVTPTKYWPENEQSKQELIKSYKENLQQIHCKFFKRGDGLCPFGSKCFYLHVDKHGQPVQLGPPRRRQRINARGELENFSDVLMVSVFSNEDFGRFFDEYDFLFDDDDDEDISHGSDLTDEDDFRFADEHNLTDNDDDDDDNTSSRWH</sequence>
<keyword evidence="12" id="KW-0804">Transcription</keyword>
<feature type="domain" description="T-box" evidence="19">
    <location>
        <begin position="95"/>
        <end position="273"/>
    </location>
</feature>
<dbReference type="InterPro" id="IPR001699">
    <property type="entry name" value="TF_T-box"/>
</dbReference>
<comment type="caution">
    <text evidence="14">Lacks conserved residue(s) required for the propagation of feature annotation.</text>
</comment>
<dbReference type="Gene3D" id="3.30.40.10">
    <property type="entry name" value="Zinc/RING finger domain, C3HC4 (zinc finger)"/>
    <property type="match status" value="1"/>
</dbReference>
<dbReference type="SMART" id="SM00184">
    <property type="entry name" value="RING"/>
    <property type="match status" value="1"/>
</dbReference>
<keyword evidence="8" id="KW-0833">Ubl conjugation pathway</keyword>
<evidence type="ECO:0000256" key="9">
    <source>
        <dbReference type="ARBA" id="ARBA00022833"/>
    </source>
</evidence>
<keyword evidence="5 15" id="KW-0479">Metal-binding</keyword>
<evidence type="ECO:0000256" key="15">
    <source>
        <dbReference type="PROSITE-ProRule" id="PRU00723"/>
    </source>
</evidence>
<dbReference type="EMBL" id="CAJNOJ010000133">
    <property type="protein sequence ID" value="CAF1175400.1"/>
    <property type="molecule type" value="Genomic_DNA"/>
</dbReference>
<feature type="zinc finger region" description="C3H1-type" evidence="15">
    <location>
        <begin position="943"/>
        <end position="972"/>
    </location>
</feature>
<dbReference type="Pfam" id="PF00907">
    <property type="entry name" value="T-box"/>
    <property type="match status" value="1"/>
</dbReference>
<evidence type="ECO:0000256" key="4">
    <source>
        <dbReference type="ARBA" id="ARBA00022679"/>
    </source>
</evidence>
<dbReference type="EC" id="2.3.2.27" evidence="3"/>
<name>A0A814UIR5_ADIRI</name>
<feature type="zinc finger region" description="C3H1-type" evidence="15">
    <location>
        <begin position="664"/>
        <end position="691"/>
    </location>
</feature>
<keyword evidence="9 15" id="KW-0862">Zinc</keyword>
<dbReference type="InterPro" id="IPR008967">
    <property type="entry name" value="p53-like_TF_DNA-bd_sf"/>
</dbReference>
<dbReference type="InterPro" id="IPR046360">
    <property type="entry name" value="T-box_DNA-bd"/>
</dbReference>
<evidence type="ECO:0000256" key="8">
    <source>
        <dbReference type="ARBA" id="ARBA00022786"/>
    </source>
</evidence>
<feature type="compositionally biased region" description="Basic residues" evidence="16">
    <location>
        <begin position="289"/>
        <end position="301"/>
    </location>
</feature>
<evidence type="ECO:0000256" key="12">
    <source>
        <dbReference type="ARBA" id="ARBA00023163"/>
    </source>
</evidence>
<feature type="zinc finger region" description="C3H1-type" evidence="15">
    <location>
        <begin position="698"/>
        <end position="720"/>
    </location>
</feature>
<proteinExistence type="predicted"/>
<evidence type="ECO:0000256" key="10">
    <source>
        <dbReference type="ARBA" id="ARBA00023015"/>
    </source>
</evidence>
<dbReference type="GO" id="GO:0000785">
    <property type="term" value="C:chromatin"/>
    <property type="evidence" value="ECO:0007669"/>
    <property type="project" value="TreeGrafter"/>
</dbReference>
<organism evidence="20 21">
    <name type="scientific">Adineta ricciae</name>
    <name type="common">Rotifer</name>
    <dbReference type="NCBI Taxonomy" id="249248"/>
    <lineage>
        <taxon>Eukaryota</taxon>
        <taxon>Metazoa</taxon>
        <taxon>Spiralia</taxon>
        <taxon>Gnathifera</taxon>
        <taxon>Rotifera</taxon>
        <taxon>Eurotatoria</taxon>
        <taxon>Bdelloidea</taxon>
        <taxon>Adinetida</taxon>
        <taxon>Adinetidae</taxon>
        <taxon>Adineta</taxon>
    </lineage>
</organism>
<evidence type="ECO:0000256" key="13">
    <source>
        <dbReference type="ARBA" id="ARBA00023242"/>
    </source>
</evidence>
<feature type="region of interest" description="Disordered" evidence="16">
    <location>
        <begin position="1047"/>
        <end position="1066"/>
    </location>
</feature>
<evidence type="ECO:0000256" key="1">
    <source>
        <dbReference type="ARBA" id="ARBA00000900"/>
    </source>
</evidence>
<gene>
    <name evidence="20" type="ORF">EDS130_LOCUS23933</name>
</gene>
<feature type="domain" description="C3H1-type" evidence="18">
    <location>
        <begin position="943"/>
        <end position="972"/>
    </location>
</feature>
<evidence type="ECO:0000256" key="7">
    <source>
        <dbReference type="ARBA" id="ARBA00022771"/>
    </source>
</evidence>
<dbReference type="Proteomes" id="UP000663852">
    <property type="component" value="Unassembled WGS sequence"/>
</dbReference>
<dbReference type="SMART" id="SM00425">
    <property type="entry name" value="TBOX"/>
    <property type="match status" value="1"/>
</dbReference>
<keyword evidence="10" id="KW-0805">Transcription regulation</keyword>
<feature type="domain" description="C3H1-type" evidence="18">
    <location>
        <begin position="664"/>
        <end position="691"/>
    </location>
</feature>
<dbReference type="InterPro" id="IPR017907">
    <property type="entry name" value="Znf_RING_CS"/>
</dbReference>
<dbReference type="InterPro" id="IPR041367">
    <property type="entry name" value="Znf-CCCH_4"/>
</dbReference>
<accession>A0A814UIR5</accession>
<dbReference type="Pfam" id="PF14608">
    <property type="entry name" value="zf-CCCH_2"/>
    <property type="match status" value="1"/>
</dbReference>
<dbReference type="InterPro" id="IPR018186">
    <property type="entry name" value="TF_T-box_CS"/>
</dbReference>
<dbReference type="PROSITE" id="PS01264">
    <property type="entry name" value="TBOX_2"/>
    <property type="match status" value="1"/>
</dbReference>
<dbReference type="PROSITE" id="PS01283">
    <property type="entry name" value="TBOX_1"/>
    <property type="match status" value="1"/>
</dbReference>
<dbReference type="FunFam" id="2.60.40.820:FF:000003">
    <property type="entry name" value="T-box transcription factor TBX3"/>
    <property type="match status" value="1"/>
</dbReference>
<dbReference type="Pfam" id="PF00097">
    <property type="entry name" value="zf-C3HC4"/>
    <property type="match status" value="1"/>
</dbReference>
<dbReference type="Gene3D" id="2.30.30.1190">
    <property type="match status" value="1"/>
</dbReference>
<dbReference type="PANTHER" id="PTHR11267">
    <property type="entry name" value="T-BOX PROTEIN-RELATED"/>
    <property type="match status" value="1"/>
</dbReference>
<evidence type="ECO:0000313" key="21">
    <source>
        <dbReference type="Proteomes" id="UP000663852"/>
    </source>
</evidence>
<dbReference type="GO" id="GO:0000981">
    <property type="term" value="F:DNA-binding transcription factor activity, RNA polymerase II-specific"/>
    <property type="evidence" value="ECO:0007669"/>
    <property type="project" value="TreeGrafter"/>
</dbReference>
<feature type="compositionally biased region" description="Low complexity" evidence="16">
    <location>
        <begin position="435"/>
        <end position="466"/>
    </location>
</feature>
<evidence type="ECO:0000259" key="17">
    <source>
        <dbReference type="PROSITE" id="PS50089"/>
    </source>
</evidence>
<feature type="compositionally biased region" description="Acidic residues" evidence="16">
    <location>
        <begin position="407"/>
        <end position="417"/>
    </location>
</feature>
<evidence type="ECO:0000256" key="16">
    <source>
        <dbReference type="SAM" id="MobiDB-lite"/>
    </source>
</evidence>
<dbReference type="FunFam" id="3.30.40.10:FF:000117">
    <property type="entry name" value="Probable E3 ubiquitin-protein ligase makorin-1"/>
    <property type="match status" value="1"/>
</dbReference>
<dbReference type="SUPFAM" id="SSF90229">
    <property type="entry name" value="CCCH zinc finger"/>
    <property type="match status" value="2"/>
</dbReference>
<dbReference type="InterPro" id="IPR036960">
    <property type="entry name" value="T-box_sf"/>
</dbReference>
<dbReference type="PROSITE" id="PS50252">
    <property type="entry name" value="TBOX_3"/>
    <property type="match status" value="1"/>
</dbReference>
<dbReference type="GO" id="GO:0045893">
    <property type="term" value="P:positive regulation of DNA-templated transcription"/>
    <property type="evidence" value="ECO:0007669"/>
    <property type="project" value="InterPro"/>
</dbReference>
<dbReference type="PANTHER" id="PTHR11267:SF181">
    <property type="entry name" value="OPTOMOTOR-BLIND PROTEIN"/>
    <property type="match status" value="1"/>
</dbReference>
<dbReference type="InterPro" id="IPR001841">
    <property type="entry name" value="Znf_RING"/>
</dbReference>
<keyword evidence="7 15" id="KW-0863">Zinc-finger</keyword>
<reference evidence="20" key="1">
    <citation type="submission" date="2021-02" db="EMBL/GenBank/DDBJ databases">
        <authorList>
            <person name="Nowell W R."/>
        </authorList>
    </citation>
    <scope>NUCLEOTIDE SEQUENCE</scope>
</reference>
<dbReference type="Pfam" id="PF18044">
    <property type="entry name" value="zf-CCCH_4"/>
    <property type="match status" value="2"/>
</dbReference>
<protein>
    <recommendedName>
        <fullName evidence="3">RING-type E3 ubiquitin transferase</fullName>
        <ecNumber evidence="3">2.3.2.27</ecNumber>
    </recommendedName>
</protein>
<dbReference type="PRINTS" id="PR00937">
    <property type="entry name" value="TBOX"/>
</dbReference>
<dbReference type="AlphaFoldDB" id="A0A814UIR5"/>
<evidence type="ECO:0000256" key="6">
    <source>
        <dbReference type="ARBA" id="ARBA00022737"/>
    </source>
</evidence>
<dbReference type="Gene3D" id="4.10.1000.10">
    <property type="entry name" value="Zinc finger, CCCH-type"/>
    <property type="match status" value="1"/>
</dbReference>
<dbReference type="InterPro" id="IPR036855">
    <property type="entry name" value="Znf_CCCH_sf"/>
</dbReference>
<dbReference type="Gene3D" id="2.60.40.820">
    <property type="entry name" value="Transcription factor, T-box"/>
    <property type="match status" value="1"/>
</dbReference>
<dbReference type="InterPro" id="IPR013083">
    <property type="entry name" value="Znf_RING/FYVE/PHD"/>
</dbReference>
<dbReference type="InterPro" id="IPR000571">
    <property type="entry name" value="Znf_CCCH"/>
</dbReference>
<keyword evidence="13 14" id="KW-0539">Nucleus</keyword>
<dbReference type="PROSITE" id="PS50089">
    <property type="entry name" value="ZF_RING_2"/>
    <property type="match status" value="1"/>
</dbReference>
<feature type="compositionally biased region" description="Basic and acidic residues" evidence="16">
    <location>
        <begin position="78"/>
        <end position="91"/>
    </location>
</feature>
<feature type="region of interest" description="Disordered" evidence="16">
    <location>
        <begin position="59"/>
        <end position="91"/>
    </location>
</feature>
<evidence type="ECO:0000313" key="20">
    <source>
        <dbReference type="EMBL" id="CAF1175400.1"/>
    </source>
</evidence>
<feature type="compositionally biased region" description="Low complexity" evidence="16">
    <location>
        <begin position="316"/>
        <end position="333"/>
    </location>
</feature>
<keyword evidence="6" id="KW-0677">Repeat</keyword>
<evidence type="ECO:0000256" key="2">
    <source>
        <dbReference type="ARBA" id="ARBA00004123"/>
    </source>
</evidence>
<evidence type="ECO:0000256" key="3">
    <source>
        <dbReference type="ARBA" id="ARBA00012483"/>
    </source>
</evidence>
<dbReference type="GO" id="GO:0005634">
    <property type="term" value="C:nucleus"/>
    <property type="evidence" value="ECO:0007669"/>
    <property type="project" value="UniProtKB-SubCell"/>
</dbReference>
<dbReference type="GO" id="GO:0000978">
    <property type="term" value="F:RNA polymerase II cis-regulatory region sequence-specific DNA binding"/>
    <property type="evidence" value="ECO:0007669"/>
    <property type="project" value="InterPro"/>
</dbReference>
<keyword evidence="11 14" id="KW-0238">DNA-binding</keyword>
<feature type="domain" description="C3H1-type" evidence="18">
    <location>
        <begin position="698"/>
        <end position="720"/>
    </location>
</feature>
<dbReference type="OrthoDB" id="411372at2759"/>
<evidence type="ECO:0000256" key="14">
    <source>
        <dbReference type="PROSITE-ProRule" id="PRU00201"/>
    </source>
</evidence>